<comment type="caution">
    <text evidence="14">The sequence shown here is derived from an EMBL/GenBank/DDBJ whole genome shotgun (WGS) entry which is preliminary data.</text>
</comment>
<accession>A0A3A3ZIW8</accession>
<protein>
    <recommendedName>
        <fullName evidence="4 11">Diacylglycerol O-acyltransferase</fullName>
        <ecNumber evidence="4 11">2.3.1.20</ecNumber>
    </recommendedName>
</protein>
<sequence length="463" mass="49263">MPERLSAVDAAFLYLESPTTAMHVGTVAVFEEPVDGFDHDRLVQLIGERIAYVPRYRQRLKAVPGRIANPVWVDDEGFDISYHVRRSALPRPGTRAQLAEFVARVQSRRLDRSRPLWEAYLVEGLEGGRFAVVTKTHQAMVDGVAAVDIAQVIVDASPHAGASPPDSWRPAPEPSWPELVVGAVADSVRRPGELVDTVRTGFRDLRTTAGRVAGGVLALARTTARSAPSSPLNGPVGEQRRYAMVDTALEDFRAVRSAHGASVNDVVLATVAGALREFLMSRGEPLGRAAVVRALVPVSVRPEEGEEPAPGVGGRVRSVLVDLPVGEPSAVMRLHQTAYQTAAHAESGTAVGARTLTGIAGFAPPTLHSLGARVASTLSQRLFNLVVTNVPGPQDTLYADGARMTAAYPVTPLSRGQALSISTTSYAGGVYFGLQADRDLLPDLDVLADLVPEALAQLVAAVR</sequence>
<organism evidence="14 15">
    <name type="scientific">Vallicoccus soli</name>
    <dbReference type="NCBI Taxonomy" id="2339232"/>
    <lineage>
        <taxon>Bacteria</taxon>
        <taxon>Bacillati</taxon>
        <taxon>Actinomycetota</taxon>
        <taxon>Actinomycetes</taxon>
        <taxon>Motilibacterales</taxon>
        <taxon>Vallicoccaceae</taxon>
        <taxon>Vallicoccus</taxon>
    </lineage>
</organism>
<dbReference type="EC" id="2.3.1.20" evidence="4 11"/>
<dbReference type="AlphaFoldDB" id="A0A3A3ZIW8"/>
<evidence type="ECO:0000256" key="11">
    <source>
        <dbReference type="RuleBase" id="RU361241"/>
    </source>
</evidence>
<dbReference type="GO" id="GO:0006071">
    <property type="term" value="P:glycerol metabolic process"/>
    <property type="evidence" value="ECO:0007669"/>
    <property type="project" value="UniProtKB-KW"/>
</dbReference>
<comment type="pathway">
    <text evidence="2">Lipid metabolism.</text>
</comment>
<evidence type="ECO:0000256" key="7">
    <source>
        <dbReference type="ARBA" id="ARBA00022798"/>
    </source>
</evidence>
<evidence type="ECO:0000256" key="1">
    <source>
        <dbReference type="ARBA" id="ARBA00004771"/>
    </source>
</evidence>
<keyword evidence="7 11" id="KW-0319">Glycerol metabolism</keyword>
<keyword evidence="9 11" id="KW-0012">Acyltransferase</keyword>
<dbReference type="EMBL" id="QZEZ01000005">
    <property type="protein sequence ID" value="RJK95422.1"/>
    <property type="molecule type" value="Genomic_DNA"/>
</dbReference>
<feature type="domain" description="O-acyltransferase WSD1 C-terminal" evidence="13">
    <location>
        <begin position="313"/>
        <end position="458"/>
    </location>
</feature>
<dbReference type="RefSeq" id="WP_119950775.1">
    <property type="nucleotide sequence ID" value="NZ_QZEZ01000005.1"/>
</dbReference>
<evidence type="ECO:0000256" key="4">
    <source>
        <dbReference type="ARBA" id="ARBA00013244"/>
    </source>
</evidence>
<dbReference type="Pfam" id="PF06974">
    <property type="entry name" value="WS_DGAT_C"/>
    <property type="match status" value="1"/>
</dbReference>
<dbReference type="InterPro" id="IPR004255">
    <property type="entry name" value="O-acyltransferase_WSD1_N"/>
</dbReference>
<evidence type="ECO:0000256" key="10">
    <source>
        <dbReference type="ARBA" id="ARBA00048109"/>
    </source>
</evidence>
<evidence type="ECO:0000259" key="13">
    <source>
        <dbReference type="Pfam" id="PF06974"/>
    </source>
</evidence>
<dbReference type="Proteomes" id="UP000265614">
    <property type="component" value="Unassembled WGS sequence"/>
</dbReference>
<dbReference type="InterPro" id="IPR014292">
    <property type="entry name" value="Acyl_transf_WS/DGAT"/>
</dbReference>
<dbReference type="SUPFAM" id="SSF52777">
    <property type="entry name" value="CoA-dependent acyltransferases"/>
    <property type="match status" value="2"/>
</dbReference>
<keyword evidence="5 11" id="KW-0444">Lipid biosynthesis</keyword>
<keyword evidence="15" id="KW-1185">Reference proteome</keyword>
<feature type="domain" description="O-acyltransferase WSD1-like N-terminal" evidence="12">
    <location>
        <begin position="5"/>
        <end position="267"/>
    </location>
</feature>
<dbReference type="PANTHER" id="PTHR31650:SF1">
    <property type="entry name" value="WAX ESTER SYNTHASE_DIACYLGLYCEROL ACYLTRANSFERASE 4-RELATED"/>
    <property type="match status" value="1"/>
</dbReference>
<dbReference type="PANTHER" id="PTHR31650">
    <property type="entry name" value="O-ACYLTRANSFERASE (WSD1-LIKE) FAMILY PROTEIN"/>
    <property type="match status" value="1"/>
</dbReference>
<name>A0A3A3ZIW8_9ACTN</name>
<comment type="catalytic activity">
    <reaction evidence="10 11">
        <text>an acyl-CoA + a 1,2-diacyl-sn-glycerol = a triacyl-sn-glycerol + CoA</text>
        <dbReference type="Rhea" id="RHEA:10868"/>
        <dbReference type="ChEBI" id="CHEBI:17815"/>
        <dbReference type="ChEBI" id="CHEBI:57287"/>
        <dbReference type="ChEBI" id="CHEBI:58342"/>
        <dbReference type="ChEBI" id="CHEBI:64615"/>
        <dbReference type="EC" id="2.3.1.20"/>
    </reaction>
</comment>
<evidence type="ECO:0000259" key="12">
    <source>
        <dbReference type="Pfam" id="PF03007"/>
    </source>
</evidence>
<dbReference type="GO" id="GO:0051701">
    <property type="term" value="P:biological process involved in interaction with host"/>
    <property type="evidence" value="ECO:0007669"/>
    <property type="project" value="TreeGrafter"/>
</dbReference>
<dbReference type="NCBIfam" id="TIGR02946">
    <property type="entry name" value="acyl_WS_DGAT"/>
    <property type="match status" value="1"/>
</dbReference>
<dbReference type="OrthoDB" id="9810950at2"/>
<gene>
    <name evidence="14" type="ORF">D5H78_12260</name>
</gene>
<proteinExistence type="inferred from homology"/>
<evidence type="ECO:0000256" key="3">
    <source>
        <dbReference type="ARBA" id="ARBA00009587"/>
    </source>
</evidence>
<dbReference type="GO" id="GO:0001666">
    <property type="term" value="P:response to hypoxia"/>
    <property type="evidence" value="ECO:0007669"/>
    <property type="project" value="TreeGrafter"/>
</dbReference>
<dbReference type="UniPathway" id="UPA00282"/>
<keyword evidence="8 11" id="KW-0443">Lipid metabolism</keyword>
<evidence type="ECO:0000256" key="6">
    <source>
        <dbReference type="ARBA" id="ARBA00022679"/>
    </source>
</evidence>
<reference evidence="14 15" key="1">
    <citation type="submission" date="2018-09" db="EMBL/GenBank/DDBJ databases">
        <title>YIM 75000 draft genome.</title>
        <authorList>
            <person name="Tang S."/>
            <person name="Feng Y."/>
        </authorList>
    </citation>
    <scope>NUCLEOTIDE SEQUENCE [LARGE SCALE GENOMIC DNA]</scope>
    <source>
        <strain evidence="14 15">YIM 75000</strain>
    </source>
</reference>
<dbReference type="GO" id="GO:0005886">
    <property type="term" value="C:plasma membrane"/>
    <property type="evidence" value="ECO:0007669"/>
    <property type="project" value="TreeGrafter"/>
</dbReference>
<evidence type="ECO:0000256" key="5">
    <source>
        <dbReference type="ARBA" id="ARBA00022516"/>
    </source>
</evidence>
<evidence type="ECO:0000256" key="2">
    <source>
        <dbReference type="ARBA" id="ARBA00005189"/>
    </source>
</evidence>
<comment type="pathway">
    <text evidence="1 11">Glycerolipid metabolism; triacylglycerol biosynthesis.</text>
</comment>
<evidence type="ECO:0000256" key="9">
    <source>
        <dbReference type="ARBA" id="ARBA00023315"/>
    </source>
</evidence>
<evidence type="ECO:0000313" key="14">
    <source>
        <dbReference type="EMBL" id="RJK95422.1"/>
    </source>
</evidence>
<dbReference type="InterPro" id="IPR009721">
    <property type="entry name" value="O-acyltransferase_WSD1_C"/>
</dbReference>
<dbReference type="InterPro" id="IPR045034">
    <property type="entry name" value="O-acyltransferase_WSD1-like"/>
</dbReference>
<keyword evidence="6 11" id="KW-0808">Transferase</keyword>
<dbReference type="Pfam" id="PF03007">
    <property type="entry name" value="WS_DGAT_cat"/>
    <property type="match status" value="1"/>
</dbReference>
<comment type="similarity">
    <text evidence="3 11">Belongs to the long-chain O-acyltransferase family.</text>
</comment>
<evidence type="ECO:0000256" key="8">
    <source>
        <dbReference type="ARBA" id="ARBA00023098"/>
    </source>
</evidence>
<dbReference type="GO" id="GO:0019432">
    <property type="term" value="P:triglyceride biosynthetic process"/>
    <property type="evidence" value="ECO:0007669"/>
    <property type="project" value="UniProtKB-UniPathway"/>
</dbReference>
<evidence type="ECO:0000313" key="15">
    <source>
        <dbReference type="Proteomes" id="UP000265614"/>
    </source>
</evidence>
<dbReference type="GO" id="GO:0071731">
    <property type="term" value="P:response to nitric oxide"/>
    <property type="evidence" value="ECO:0007669"/>
    <property type="project" value="TreeGrafter"/>
</dbReference>
<dbReference type="GO" id="GO:0004144">
    <property type="term" value="F:diacylglycerol O-acyltransferase activity"/>
    <property type="evidence" value="ECO:0007669"/>
    <property type="project" value="UniProtKB-EC"/>
</dbReference>